<evidence type="ECO:0008006" key="6">
    <source>
        <dbReference type="Google" id="ProtNLM"/>
    </source>
</evidence>
<feature type="compositionally biased region" description="Low complexity" evidence="3">
    <location>
        <begin position="20"/>
        <end position="33"/>
    </location>
</feature>
<feature type="compositionally biased region" description="Basic and acidic residues" evidence="3">
    <location>
        <begin position="571"/>
        <end position="597"/>
    </location>
</feature>
<feature type="compositionally biased region" description="Polar residues" evidence="3">
    <location>
        <begin position="247"/>
        <end position="260"/>
    </location>
</feature>
<dbReference type="GO" id="GO:1902412">
    <property type="term" value="P:regulation of mitotic cytokinesis"/>
    <property type="evidence" value="ECO:0007669"/>
    <property type="project" value="TreeGrafter"/>
</dbReference>
<dbReference type="SMART" id="SM00365">
    <property type="entry name" value="LRR_SD22"/>
    <property type="match status" value="6"/>
</dbReference>
<feature type="compositionally biased region" description="Basic and acidic residues" evidence="3">
    <location>
        <begin position="234"/>
        <end position="246"/>
    </location>
</feature>
<keyword evidence="2" id="KW-0677">Repeat</keyword>
<feature type="region of interest" description="Disordered" evidence="3">
    <location>
        <begin position="697"/>
        <end position="726"/>
    </location>
</feature>
<dbReference type="GO" id="GO:0061499">
    <property type="term" value="C:outer plaque of mitotic spindle pole body"/>
    <property type="evidence" value="ECO:0007669"/>
    <property type="project" value="TreeGrafter"/>
</dbReference>
<dbReference type="OrthoDB" id="7451790at2759"/>
<dbReference type="Proteomes" id="UP000799776">
    <property type="component" value="Unassembled WGS sequence"/>
</dbReference>
<protein>
    <recommendedName>
        <fullName evidence="6">L domain-like protein</fullName>
    </recommendedName>
</protein>
<feature type="compositionally biased region" description="Polar residues" evidence="3">
    <location>
        <begin position="111"/>
        <end position="127"/>
    </location>
</feature>
<dbReference type="GO" id="GO:0035591">
    <property type="term" value="F:signaling adaptor activity"/>
    <property type="evidence" value="ECO:0007669"/>
    <property type="project" value="TreeGrafter"/>
</dbReference>
<feature type="compositionally biased region" description="Polar residues" evidence="3">
    <location>
        <begin position="1036"/>
        <end position="1046"/>
    </location>
</feature>
<dbReference type="InterPro" id="IPR052574">
    <property type="entry name" value="CDIRP"/>
</dbReference>
<feature type="region of interest" description="Disordered" evidence="3">
    <location>
        <begin position="178"/>
        <end position="289"/>
    </location>
</feature>
<evidence type="ECO:0000313" key="4">
    <source>
        <dbReference type="EMBL" id="KAF2089020.1"/>
    </source>
</evidence>
<dbReference type="InterPro" id="IPR032675">
    <property type="entry name" value="LRR_dom_sf"/>
</dbReference>
<feature type="compositionally biased region" description="Low complexity" evidence="3">
    <location>
        <begin position="620"/>
        <end position="634"/>
    </location>
</feature>
<name>A0A6A5YDI8_9PEZI</name>
<reference evidence="4" key="1">
    <citation type="journal article" date="2020" name="Stud. Mycol.">
        <title>101 Dothideomycetes genomes: a test case for predicting lifestyles and emergence of pathogens.</title>
        <authorList>
            <person name="Haridas S."/>
            <person name="Albert R."/>
            <person name="Binder M."/>
            <person name="Bloem J."/>
            <person name="Labutti K."/>
            <person name="Salamov A."/>
            <person name="Andreopoulos B."/>
            <person name="Baker S."/>
            <person name="Barry K."/>
            <person name="Bills G."/>
            <person name="Bluhm B."/>
            <person name="Cannon C."/>
            <person name="Castanera R."/>
            <person name="Culley D."/>
            <person name="Daum C."/>
            <person name="Ezra D."/>
            <person name="Gonzalez J."/>
            <person name="Henrissat B."/>
            <person name="Kuo A."/>
            <person name="Liang C."/>
            <person name="Lipzen A."/>
            <person name="Lutzoni F."/>
            <person name="Magnuson J."/>
            <person name="Mondo S."/>
            <person name="Nolan M."/>
            <person name="Ohm R."/>
            <person name="Pangilinan J."/>
            <person name="Park H.-J."/>
            <person name="Ramirez L."/>
            <person name="Alfaro M."/>
            <person name="Sun H."/>
            <person name="Tritt A."/>
            <person name="Yoshinaga Y."/>
            <person name="Zwiers L.-H."/>
            <person name="Turgeon B."/>
            <person name="Goodwin S."/>
            <person name="Spatafora J."/>
            <person name="Crous P."/>
            <person name="Grigoriev I."/>
        </authorList>
    </citation>
    <scope>NUCLEOTIDE SEQUENCE</scope>
    <source>
        <strain evidence="4">CBS 121410</strain>
    </source>
</reference>
<dbReference type="EMBL" id="ML978715">
    <property type="protein sequence ID" value="KAF2089020.1"/>
    <property type="molecule type" value="Genomic_DNA"/>
</dbReference>
<feature type="region of interest" description="Disordered" evidence="3">
    <location>
        <begin position="954"/>
        <end position="985"/>
    </location>
</feature>
<feature type="region of interest" description="Disordered" evidence="3">
    <location>
        <begin position="1026"/>
        <end position="1149"/>
    </location>
</feature>
<accession>A0A6A5YDI8</accession>
<dbReference type="SMART" id="SM00369">
    <property type="entry name" value="LRR_TYP"/>
    <property type="match status" value="8"/>
</dbReference>
<feature type="region of interest" description="Disordered" evidence="3">
    <location>
        <begin position="840"/>
        <end position="859"/>
    </location>
</feature>
<dbReference type="PROSITE" id="PS51450">
    <property type="entry name" value="LRR"/>
    <property type="match status" value="5"/>
</dbReference>
<organism evidence="4 5">
    <name type="scientific">Saccharata proteae CBS 121410</name>
    <dbReference type="NCBI Taxonomy" id="1314787"/>
    <lineage>
        <taxon>Eukaryota</taxon>
        <taxon>Fungi</taxon>
        <taxon>Dikarya</taxon>
        <taxon>Ascomycota</taxon>
        <taxon>Pezizomycotina</taxon>
        <taxon>Dothideomycetes</taxon>
        <taxon>Dothideomycetes incertae sedis</taxon>
        <taxon>Botryosphaeriales</taxon>
        <taxon>Saccharataceae</taxon>
        <taxon>Saccharata</taxon>
    </lineage>
</organism>
<dbReference type="PANTHER" id="PTHR47566:SF1">
    <property type="entry name" value="PROTEIN NUD1"/>
    <property type="match status" value="1"/>
</dbReference>
<dbReference type="SUPFAM" id="SSF52058">
    <property type="entry name" value="L domain-like"/>
    <property type="match status" value="1"/>
</dbReference>
<gene>
    <name evidence="4" type="ORF">K490DRAFT_38212</name>
</gene>
<proteinExistence type="predicted"/>
<keyword evidence="1" id="KW-0433">Leucine-rich repeat</keyword>
<dbReference type="SMART" id="SM00364">
    <property type="entry name" value="LRR_BAC"/>
    <property type="match status" value="6"/>
</dbReference>
<feature type="compositionally biased region" description="Polar residues" evidence="3">
    <location>
        <begin position="528"/>
        <end position="556"/>
    </location>
</feature>
<feature type="compositionally biased region" description="Basic and acidic residues" evidence="3">
    <location>
        <begin position="317"/>
        <end position="338"/>
    </location>
</feature>
<dbReference type="GO" id="GO:0031028">
    <property type="term" value="P:septation initiation signaling"/>
    <property type="evidence" value="ECO:0007669"/>
    <property type="project" value="TreeGrafter"/>
</dbReference>
<evidence type="ECO:0000313" key="5">
    <source>
        <dbReference type="Proteomes" id="UP000799776"/>
    </source>
</evidence>
<dbReference type="PANTHER" id="PTHR47566">
    <property type="match status" value="1"/>
</dbReference>
<feature type="compositionally biased region" description="Polar residues" evidence="3">
    <location>
        <begin position="80"/>
        <end position="91"/>
    </location>
</feature>
<evidence type="ECO:0000256" key="1">
    <source>
        <dbReference type="ARBA" id="ARBA00022614"/>
    </source>
</evidence>
<keyword evidence="5" id="KW-1185">Reference proteome</keyword>
<feature type="compositionally biased region" description="Low complexity" evidence="3">
    <location>
        <begin position="498"/>
        <end position="511"/>
    </location>
</feature>
<feature type="region of interest" description="Disordered" evidence="3">
    <location>
        <begin position="867"/>
        <end position="898"/>
    </location>
</feature>
<evidence type="ECO:0000256" key="3">
    <source>
        <dbReference type="SAM" id="MobiDB-lite"/>
    </source>
</evidence>
<feature type="compositionally biased region" description="Polar residues" evidence="3">
    <location>
        <begin position="1125"/>
        <end position="1149"/>
    </location>
</feature>
<feature type="region of interest" description="Disordered" evidence="3">
    <location>
        <begin position="317"/>
        <end position="678"/>
    </location>
</feature>
<sequence length="1842" mass="203138">MSNPWLDGLSEEWVPQARESSPSLPSPVSSVSHDSVEIKAQPRSRIPRFTNSPGILPSSKKPTDAPTSKVLPGKRRSALAQRTQSDNNILSNAAPPETDANDAAIPRTSHQRSLSTSSIQSGTQPGTVAQKPRDASPTKNTNIQDTPEWKRRLIQGKMGYGDQKDLFSPMGLENIFQQPNQRAMKAKHSKRGSSFLKDEDFMPSSPPPWPSRKPTATAGEHLPCNADNDTVDSINEKANEREDSSEHLSNNQFSEPSIQGHNEDQSDAEASQHAIGISNPSFDGFTPVYVQRHSTRDGRIDYVAVDLSKSQLERMRELDADPERMDHSESIDNRHFDGTDTSSFAKLRSEVLPDDLPVGTPDQPTLGEFVSIKRGGLSDEESFRRRRLSASPLGRKLPSLSHSLDPDGNNEPISPGPLSADKLPVLHPFPKDAEPPSPPKTPGPASESKMLSPERPTSSGSPLKLFGNYDTFTMKKLQRRMSQIEDDIQPEDPVPIPGQKSSQRSRSSTGSPVKRGLEVRLPSVEEASLQQLSSPVNGQRPTNQSQKREMSNSSQFGRGELDEFPFPSDLGVREFRSSLDDLDHSPERDSHPEHSQSPDESPPQFRFNVDDTSLSKHTIKSWTTTATTRRNSITMPKSPRTDARSNDSDSLQKAQFLDGSEGKRAPPSPFKNPTPKRRRTLVAAEVVAVKEVASDAVQKSHGMMQSILKKKRKDSRLDASRNAADPNVLAKRHILRPRNPTPSQRRKREIQAEILDATDEYISSSPGLQAVQEHLDSPSSYDLTSAGEEGARALASEVAAYSIKSKQAMKDESRKRSVTTQDFLDEARLIMDHIRARGRPNSALESLEDSAPASPNEKDYHLAVPVTPLSFSRPPSRDGAKGGWRNPGTASVSPRIASHLRRYEEKEDEDFMSGGFRTFDAVHHDGDDLFGDQDLNTHIDADGLTGQFRERAQSDAFGDANSRRSSNTDSNHGSRPSTMDSSLGKTHVTNASRRSDNVAILAPEAVAHLIPTEIAGMSYDPERNAWVKRKSPKKQPVTSTDVSGLTGSEEDALRSISDLTVDANEERDRMSQYPPDLPANTGTENRIRDPNPSFVSEKSMQELSDKSGGTARPKTREGAELPAADSSSAPSKLSTNFTASGPQNETRATSISVREANNKAKQGPHVPPALDEIPSSPVTEDLENDTGFFDSHNMLNVIKRSPQFEDGAVHSSPFHPQESVKGIKSISMNPLAHRGRPSIFSKGKPGGMFSSINNREVSIIECSTPQRQMRFQVSVSGPLQCLPCGPAEQAPYVTPAGQSPYVDATFMLSDLPEFTVNQVDERELPGRALVMRNGKSAVRKMEDRFANGIVELVKAMQDAEPDELFWDDLRRLALRGGNVPSLHMLDEMCYRLEELDVSSNLLSQLSGAPSTIRRLDVHNNCLTSLTSWGHLLNLQYLDISGNCIDNLKGISPLVHLRELQANDNQIESLEGLAELDGLMKLGLKGNKVRTIDFEGSSLDRLEELDVSYNQLRTIRSLSALPALKVLNLDGNGLMHAPTDSQVDSNPNLRYLSLNCNALEELDVYAFPGLEALYLDSNNLPSISGIDHLKHLKVLSARAQVPLTHAAPFDVASFLANPDVHELYLSANSISSFPITNHLLNLKRLELASCGLQSLPTNFGQLAPNLRFLNLNFNALKDLRPVLNIKRLETLHVVENRLARLRKNVMVLARTRSLKTLDLRGNPFTVGFYDRNGSEEVKSLQRRDSICDDDDDDDGRDSHILPPGCPDTDMRYRSRLDEDTQLRRRVYEILLAQGCKKLERLDGLSFKGSDVSEQDGVWQRLVDLGVLRKSGVHDGGFDGVQKV</sequence>
<dbReference type="Gene3D" id="3.80.10.10">
    <property type="entry name" value="Ribonuclease Inhibitor"/>
    <property type="match status" value="2"/>
</dbReference>
<dbReference type="InterPro" id="IPR001611">
    <property type="entry name" value="Leu-rich_rpt"/>
</dbReference>
<evidence type="ECO:0000256" key="2">
    <source>
        <dbReference type="ARBA" id="ARBA00022737"/>
    </source>
</evidence>
<dbReference type="Pfam" id="PF13855">
    <property type="entry name" value="LRR_8"/>
    <property type="match status" value="2"/>
</dbReference>
<feature type="region of interest" description="Disordered" evidence="3">
    <location>
        <begin position="1"/>
        <end position="149"/>
    </location>
</feature>
<feature type="compositionally biased region" description="Polar residues" evidence="3">
    <location>
        <begin position="963"/>
        <end position="985"/>
    </location>
</feature>
<dbReference type="InterPro" id="IPR003591">
    <property type="entry name" value="Leu-rich_rpt_typical-subtyp"/>
</dbReference>